<dbReference type="InterPro" id="IPR000183">
    <property type="entry name" value="Orn/DAP/Arg_de-COase"/>
</dbReference>
<dbReference type="InterPro" id="IPR009006">
    <property type="entry name" value="Ala_racemase/Decarboxylase_C"/>
</dbReference>
<dbReference type="GO" id="GO:0004586">
    <property type="term" value="F:ornithine decarboxylase activity"/>
    <property type="evidence" value="ECO:0007669"/>
    <property type="project" value="TreeGrafter"/>
</dbReference>
<feature type="modified residue" description="N6-(pyridoxal phosphate)lysine" evidence="5">
    <location>
        <position position="82"/>
    </location>
</feature>
<comment type="cofactor">
    <cofactor evidence="1 5">
        <name>pyridoxal 5'-phosphate</name>
        <dbReference type="ChEBI" id="CHEBI:597326"/>
    </cofactor>
</comment>
<dbReference type="PRINTS" id="PR01179">
    <property type="entry name" value="ODADCRBXLASE"/>
</dbReference>
<evidence type="ECO:0000256" key="5">
    <source>
        <dbReference type="PIRSR" id="PIRSR600183-50"/>
    </source>
</evidence>
<feature type="domain" description="Orn/DAP/Arg decarboxylase 2 N-terminal" evidence="7">
    <location>
        <begin position="63"/>
        <end position="296"/>
    </location>
</feature>
<feature type="active site" description="Proton donor" evidence="5">
    <location>
        <position position="360"/>
    </location>
</feature>
<dbReference type="Gene3D" id="3.20.20.10">
    <property type="entry name" value="Alanine racemase"/>
    <property type="match status" value="1"/>
</dbReference>
<comment type="similarity">
    <text evidence="2">Belongs to the Orn/Lys/Arg decarboxylase class-II family.</text>
</comment>
<evidence type="ECO:0000313" key="9">
    <source>
        <dbReference type="Proteomes" id="UP000432089"/>
    </source>
</evidence>
<dbReference type="Pfam" id="PF02784">
    <property type="entry name" value="Orn_Arg_deC_N"/>
    <property type="match status" value="1"/>
</dbReference>
<sequence>MSAIKAMQDRVRDAHATPLPAAATTPEPARRTDPPLPTYASVDAMIAELKPTEPVFCFLPDEMKAAARRFRGLPGRVLYAVKCNPHPFALRTLFEAGIRDFDVASLEEVKLIDSLFGKAAGQFFNNPAKSRPAIRAASRDFGIRFYTVDCAAEVDKILDETRGGDDLIIAVRLATHSRDARYALSTKFGASPAEAAELLQRIDRRGVKAGISFHVGSQCLSPDAFGAALDLSGKVARKAGVALSVMNVGGGFPAPYPGDDPAPLERYFAEVIYGHRKLGLSSSCMLMCEPGRSLVASAGRVVAQVTVRRDRTLFINDGVFGALQELGHPKERRPVRLVRADGAATTTTRTAEFRIYGPTCDSNDVLGAPFVLPDDVREGDWLEIGLMGAYSLSMRTHFNGFFLDRVVSIEG</sequence>
<dbReference type="InterPro" id="IPR022657">
    <property type="entry name" value="De-COase2_CS"/>
</dbReference>
<dbReference type="AlphaFoldDB" id="A0A7V7PM81"/>
<dbReference type="EMBL" id="VZDO01000015">
    <property type="protein sequence ID" value="KAB0677741.1"/>
    <property type="molecule type" value="Genomic_DNA"/>
</dbReference>
<dbReference type="InterPro" id="IPR022644">
    <property type="entry name" value="De-COase2_N"/>
</dbReference>
<dbReference type="SUPFAM" id="SSF51419">
    <property type="entry name" value="PLP-binding barrel"/>
    <property type="match status" value="1"/>
</dbReference>
<dbReference type="GO" id="GO:0033387">
    <property type="term" value="P:putrescine biosynthetic process from arginine, via ornithine"/>
    <property type="evidence" value="ECO:0007669"/>
    <property type="project" value="TreeGrafter"/>
</dbReference>
<feature type="compositionally biased region" description="Low complexity" evidence="6">
    <location>
        <begin position="16"/>
        <end position="27"/>
    </location>
</feature>
<dbReference type="PANTHER" id="PTHR11482">
    <property type="entry name" value="ARGININE/DIAMINOPIMELATE/ORNITHINE DECARBOXYLASE"/>
    <property type="match status" value="1"/>
</dbReference>
<dbReference type="PRINTS" id="PR01182">
    <property type="entry name" value="ORNDCRBXLASE"/>
</dbReference>
<evidence type="ECO:0000256" key="1">
    <source>
        <dbReference type="ARBA" id="ARBA00001933"/>
    </source>
</evidence>
<dbReference type="Gene3D" id="2.40.37.10">
    <property type="entry name" value="Lyase, Ornithine Decarboxylase, Chain A, domain 1"/>
    <property type="match status" value="1"/>
</dbReference>
<gene>
    <name evidence="8" type="ORF">F6X38_17315</name>
</gene>
<dbReference type="PROSITE" id="PS00879">
    <property type="entry name" value="ODR_DC_2_2"/>
    <property type="match status" value="1"/>
</dbReference>
<proteinExistence type="inferred from homology"/>
<evidence type="ECO:0000256" key="3">
    <source>
        <dbReference type="ARBA" id="ARBA00022898"/>
    </source>
</evidence>
<evidence type="ECO:0000256" key="2">
    <source>
        <dbReference type="ARBA" id="ARBA00008872"/>
    </source>
</evidence>
<evidence type="ECO:0000256" key="4">
    <source>
        <dbReference type="ARBA" id="ARBA00023239"/>
    </source>
</evidence>
<evidence type="ECO:0000259" key="7">
    <source>
        <dbReference type="Pfam" id="PF02784"/>
    </source>
</evidence>
<reference evidence="8 9" key="1">
    <citation type="submission" date="2019-09" db="EMBL/GenBank/DDBJ databases">
        <title>YIM 132180 draft genome.</title>
        <authorList>
            <person name="Zhang K."/>
        </authorList>
    </citation>
    <scope>NUCLEOTIDE SEQUENCE [LARGE SCALE GENOMIC DNA]</scope>
    <source>
        <strain evidence="8 9">YIM 132180</strain>
    </source>
</reference>
<feature type="region of interest" description="Disordered" evidence="6">
    <location>
        <begin position="8"/>
        <end position="35"/>
    </location>
</feature>
<dbReference type="InterPro" id="IPR002433">
    <property type="entry name" value="Orn_de-COase"/>
</dbReference>
<dbReference type="SUPFAM" id="SSF50621">
    <property type="entry name" value="Alanine racemase C-terminal domain-like"/>
    <property type="match status" value="1"/>
</dbReference>
<dbReference type="Proteomes" id="UP000432089">
    <property type="component" value="Unassembled WGS sequence"/>
</dbReference>
<accession>A0A7V7PM81</accession>
<dbReference type="InterPro" id="IPR029066">
    <property type="entry name" value="PLP-binding_barrel"/>
</dbReference>
<dbReference type="GO" id="GO:0005737">
    <property type="term" value="C:cytoplasm"/>
    <property type="evidence" value="ECO:0007669"/>
    <property type="project" value="TreeGrafter"/>
</dbReference>
<keyword evidence="3 5" id="KW-0663">Pyridoxal phosphate</keyword>
<dbReference type="RefSeq" id="WP_150971829.1">
    <property type="nucleotide sequence ID" value="NZ_VZDO01000015.1"/>
</dbReference>
<evidence type="ECO:0000313" key="8">
    <source>
        <dbReference type="EMBL" id="KAB0677741.1"/>
    </source>
</evidence>
<keyword evidence="9" id="KW-1185">Reference proteome</keyword>
<comment type="caution">
    <text evidence="8">The sequence shown here is derived from an EMBL/GenBank/DDBJ whole genome shotgun (WGS) entry which is preliminary data.</text>
</comment>
<protein>
    <submittedName>
        <fullName evidence="8">Type III PLP-dependent enzyme</fullName>
    </submittedName>
</protein>
<evidence type="ECO:0000256" key="6">
    <source>
        <dbReference type="SAM" id="MobiDB-lite"/>
    </source>
</evidence>
<name>A0A7V7PM81_9HYPH</name>
<organism evidence="8 9">
    <name type="scientific">Plantimonas leprariae</name>
    <dbReference type="NCBI Taxonomy" id="2615207"/>
    <lineage>
        <taxon>Bacteria</taxon>
        <taxon>Pseudomonadati</taxon>
        <taxon>Pseudomonadota</taxon>
        <taxon>Alphaproteobacteria</taxon>
        <taxon>Hyphomicrobiales</taxon>
        <taxon>Aurantimonadaceae</taxon>
        <taxon>Plantimonas</taxon>
    </lineage>
</organism>
<dbReference type="PANTHER" id="PTHR11482:SF6">
    <property type="entry name" value="ORNITHINE DECARBOXYLASE 1-RELATED"/>
    <property type="match status" value="1"/>
</dbReference>
<keyword evidence="4" id="KW-0456">Lyase</keyword>